<evidence type="ECO:0000256" key="3">
    <source>
        <dbReference type="ARBA" id="ARBA00004496"/>
    </source>
</evidence>
<feature type="compositionally biased region" description="Low complexity" evidence="10">
    <location>
        <begin position="555"/>
        <end position="567"/>
    </location>
</feature>
<evidence type="ECO:0000256" key="9">
    <source>
        <dbReference type="ARBA" id="ARBA00023034"/>
    </source>
</evidence>
<proteinExistence type="inferred from homology"/>
<evidence type="ECO:0000256" key="1">
    <source>
        <dbReference type="ARBA" id="ARBA00004222"/>
    </source>
</evidence>
<feature type="region of interest" description="Disordered" evidence="10">
    <location>
        <begin position="552"/>
        <end position="652"/>
    </location>
</feature>
<comment type="subcellular location">
    <subcellularLocation>
        <location evidence="3">Cytoplasm</location>
    </subcellularLocation>
    <subcellularLocation>
        <location evidence="2">Endoplasmic reticulum</location>
    </subcellularLocation>
    <subcellularLocation>
        <location evidence="1">Golgi apparatus</location>
        <location evidence="1">cis-Golgi network</location>
    </subcellularLocation>
</comment>
<sequence length="1019" mass="113436">MLVTSDLQPELSQSSVRTTMAEGGEEESEVFEITDFTTASEWERFVARIEEVINEWKLANLAPGPPLLKGELSTGEWEDRSEVVTFADVRFGMTLHRLKEKQQVQTPGDMEEEDCQPQAIQDLLAMENDFPPRAHCLCRWFGVRSFVVLAPGGHSDSIQSESKASLLLSSISIAVNNTGCSVPVFVQTQQKWRRMYQGVCEGGGLRTNYDMVHLKRIPPQYDHLAGLLDVFKSKIACPLPALPPVTVSVRFTYILSDWTQSAWTQEPPDFDIPYGGNVGGAEFGKLPFGALEDPVSELHLSTTWPCLSEEMIVDNSVYSDLDPLQAPQWSVRVRMTDNPQCLLGDYLSEFVKICHSLESTDQLLGGLVLDDDDKDPSRDVSAALQRLTEPSPLPLPTISDVVSNMKTRTKFRRKEAPIGGELLNMILQFLFPDAALEGFPRAEKPSTEQGGEKQDTAEYKETYRQYKSSPEGSLVYQLALCMCVVNSNHGGLRAVAHLWQEFVLEMRYRWENNYSIPGLPEGSPDMSACLLLQKLQMLNCCIQRKTAREARMKEAANQQASAAAAVQDKPARGSTSAGSDGWDVEDSDEEFFECETEMEMETEENIASNSDADSAQNNTLPKGKVASNSQPSNDRTNMHKSESAVSFKDTVTSQPEGRLKQCGDLCLLDSSEPLYIPITQEPGPMTEDMLEQHAEVLAKLGTSAEGAHLRARMQSACLLSDMEAFKAANPACKLEDFVRWYSPRDWIEEPLTDETGQRVLKGELSPRMRIPGNMWCEVWDSARPVPARKQKRLFDDTKEAEKVLHFLAALRPAQVALQLTPMLVHAAILRVEEEGETSPPALATMLAQIQARASKVLRAPNMDAQKCEDLMELVRQVTLVETVIARARSLRAKFNTEKARSDDGAQELERFVSSLLEQPEVKVIGAGRGPAGTVIHKLFATAQKAAHSFDDDDHSPSEHRAELDSCPDFPRPAGREYILRTTVPRPCPVSRPCPQRMFCTLIKEDFRLAGAFTSDTTFM</sequence>
<feature type="compositionally biased region" description="Polar residues" evidence="10">
    <location>
        <begin position="605"/>
        <end position="635"/>
    </location>
</feature>
<dbReference type="Pfam" id="PF13890">
    <property type="entry name" value="Rab3-GTPase_cat"/>
    <property type="match status" value="1"/>
</dbReference>
<reference evidence="13" key="1">
    <citation type="journal article" date="2020" name="Nat. Ecol. Evol.">
        <title>Deeply conserved synteny resolves early events in vertebrate evolution.</title>
        <authorList>
            <person name="Simakov O."/>
            <person name="Marletaz F."/>
            <person name="Yue J.X."/>
            <person name="O'Connell B."/>
            <person name="Jenkins J."/>
            <person name="Brandt A."/>
            <person name="Calef R."/>
            <person name="Tung C.H."/>
            <person name="Huang T.K."/>
            <person name="Schmutz J."/>
            <person name="Satoh N."/>
            <person name="Yu J.K."/>
            <person name="Putnam N.H."/>
            <person name="Green R.E."/>
            <person name="Rokhsar D.S."/>
        </authorList>
    </citation>
    <scope>NUCLEOTIDE SEQUENCE [LARGE SCALE GENOMIC DNA]</scope>
    <source>
        <strain evidence="13">S238N-H82</strain>
    </source>
</reference>
<dbReference type="Proteomes" id="UP000001554">
    <property type="component" value="Chromosome 18"/>
</dbReference>
<keyword evidence="8" id="KW-0256">Endoplasmic reticulum</keyword>
<dbReference type="PANTHER" id="PTHR21422:SF9">
    <property type="entry name" value="RAB3 GTPASE-ACTIVATING PROTEIN CATALYTIC SUBUNIT"/>
    <property type="match status" value="1"/>
</dbReference>
<keyword evidence="6" id="KW-0343">GTPase activation</keyword>
<evidence type="ECO:0000256" key="5">
    <source>
        <dbReference type="ARBA" id="ARBA00015817"/>
    </source>
</evidence>
<feature type="domain" description="Rab3GAP catalytic subunit C-terminal" evidence="12">
    <location>
        <begin position="819"/>
        <end position="1018"/>
    </location>
</feature>
<reference evidence="14" key="2">
    <citation type="submission" date="2025-08" db="UniProtKB">
        <authorList>
            <consortium name="RefSeq"/>
        </authorList>
    </citation>
    <scope>IDENTIFICATION</scope>
    <source>
        <strain evidence="14">S238N-H82</strain>
        <tissue evidence="14">Testes</tissue>
    </source>
</reference>
<evidence type="ECO:0000256" key="4">
    <source>
        <dbReference type="ARBA" id="ARBA00008856"/>
    </source>
</evidence>
<feature type="compositionally biased region" description="Acidic residues" evidence="10">
    <location>
        <begin position="582"/>
        <end position="604"/>
    </location>
</feature>
<dbReference type="AlphaFoldDB" id="A0A9J7KJ46"/>
<keyword evidence="13" id="KW-1185">Reference proteome</keyword>
<feature type="domain" description="Rab3GAP catalytic subunit conserved" evidence="11">
    <location>
        <begin position="653"/>
        <end position="807"/>
    </location>
</feature>
<evidence type="ECO:0000313" key="14">
    <source>
        <dbReference type="RefSeq" id="XP_035661423.1"/>
    </source>
</evidence>
<dbReference type="GO" id="GO:0005096">
    <property type="term" value="F:GTPase activator activity"/>
    <property type="evidence" value="ECO:0000318"/>
    <property type="project" value="GO_Central"/>
</dbReference>
<dbReference type="RefSeq" id="XP_035661423.1">
    <property type="nucleotide sequence ID" value="XM_035805530.1"/>
</dbReference>
<evidence type="ECO:0000259" key="11">
    <source>
        <dbReference type="Pfam" id="PF13890"/>
    </source>
</evidence>
<dbReference type="GO" id="GO:0005783">
    <property type="term" value="C:endoplasmic reticulum"/>
    <property type="evidence" value="ECO:0007669"/>
    <property type="project" value="UniProtKB-SubCell"/>
</dbReference>
<dbReference type="GO" id="GO:2000786">
    <property type="term" value="P:positive regulation of autophagosome assembly"/>
    <property type="evidence" value="ECO:0000318"/>
    <property type="project" value="GO_Central"/>
</dbReference>
<evidence type="ECO:0000256" key="2">
    <source>
        <dbReference type="ARBA" id="ARBA00004240"/>
    </source>
</evidence>
<feature type="compositionally biased region" description="Polar residues" evidence="10">
    <location>
        <begin position="1"/>
        <end position="18"/>
    </location>
</feature>
<evidence type="ECO:0000256" key="7">
    <source>
        <dbReference type="ARBA" id="ARBA00022490"/>
    </source>
</evidence>
<dbReference type="InterPro" id="IPR045698">
    <property type="entry name" value="Rab3GAP1_C"/>
</dbReference>
<protein>
    <recommendedName>
        <fullName evidence="5">Rab3 GTPase-activating protein catalytic subunit</fullName>
    </recommendedName>
</protein>
<keyword evidence="7" id="KW-0963">Cytoplasm</keyword>
<dbReference type="OMA" id="KYAKHRR"/>
<dbReference type="OrthoDB" id="17346at2759"/>
<comment type="similarity">
    <text evidence="4">Belongs to the Rab3-GAP catalytic subunit family.</text>
</comment>
<name>A0A9J7KJ46_BRAFL</name>
<keyword evidence="9" id="KW-0333">Golgi apparatus</keyword>
<dbReference type="GeneID" id="118405784"/>
<organism evidence="13 14">
    <name type="scientific">Branchiostoma floridae</name>
    <name type="common">Florida lancelet</name>
    <name type="synonym">Amphioxus</name>
    <dbReference type="NCBI Taxonomy" id="7739"/>
    <lineage>
        <taxon>Eukaryota</taxon>
        <taxon>Metazoa</taxon>
        <taxon>Chordata</taxon>
        <taxon>Cephalochordata</taxon>
        <taxon>Leptocardii</taxon>
        <taxon>Amphioxiformes</taxon>
        <taxon>Branchiostomatidae</taxon>
        <taxon>Branchiostoma</taxon>
    </lineage>
</organism>
<feature type="region of interest" description="Disordered" evidence="10">
    <location>
        <begin position="1"/>
        <end position="27"/>
    </location>
</feature>
<dbReference type="GO" id="GO:0005794">
    <property type="term" value="C:Golgi apparatus"/>
    <property type="evidence" value="ECO:0007669"/>
    <property type="project" value="UniProtKB-SubCell"/>
</dbReference>
<evidence type="ECO:0000256" key="6">
    <source>
        <dbReference type="ARBA" id="ARBA00022468"/>
    </source>
</evidence>
<evidence type="ECO:0000256" key="8">
    <source>
        <dbReference type="ARBA" id="ARBA00022824"/>
    </source>
</evidence>
<dbReference type="InterPro" id="IPR026147">
    <property type="entry name" value="Rab3GAP1_conserved"/>
</dbReference>
<dbReference type="InterPro" id="IPR045700">
    <property type="entry name" value="Rab3GAP1"/>
</dbReference>
<dbReference type="KEGG" id="bfo:118405784"/>
<evidence type="ECO:0000313" key="13">
    <source>
        <dbReference type="Proteomes" id="UP000001554"/>
    </source>
</evidence>
<dbReference type="PANTHER" id="PTHR21422">
    <property type="entry name" value="RAB3 GTPASE-ACTIVATING PROTEIN CATALYTIC SUBUNIT"/>
    <property type="match status" value="1"/>
</dbReference>
<evidence type="ECO:0000259" key="12">
    <source>
        <dbReference type="Pfam" id="PF19533"/>
    </source>
</evidence>
<dbReference type="Pfam" id="PF19533">
    <property type="entry name" value="Rab3-GAP_cat_C"/>
    <property type="match status" value="1"/>
</dbReference>
<accession>A0A9J7KJ46</accession>
<evidence type="ECO:0000256" key="10">
    <source>
        <dbReference type="SAM" id="MobiDB-lite"/>
    </source>
</evidence>
<gene>
    <name evidence="14" type="primary">LOC118405784</name>
</gene>